<dbReference type="GeneTree" id="ENSGT00890000139463"/>
<gene>
    <name evidence="5" type="primary">ZNF488</name>
</gene>
<accession>H9GCZ3</accession>
<dbReference type="PANTHER" id="PTHR16516">
    <property type="entry name" value="AGAP007109-PA"/>
    <property type="match status" value="1"/>
</dbReference>
<dbReference type="Ensembl" id="ENSACAT00000007720.4">
    <property type="protein sequence ID" value="ENSACAP00000007559.4"/>
    <property type="gene ID" value="ENSACAG00000007731.4"/>
</dbReference>
<keyword evidence="6" id="KW-1185">Reference proteome</keyword>
<dbReference type="KEGG" id="acs:103280051"/>
<name>H9GCZ3_ANOCA</name>
<evidence type="ECO:0000256" key="3">
    <source>
        <dbReference type="PROSITE-ProRule" id="PRU00042"/>
    </source>
</evidence>
<dbReference type="GO" id="GO:0008270">
    <property type="term" value="F:zinc ion binding"/>
    <property type="evidence" value="ECO:0007669"/>
    <property type="project" value="UniProtKB-KW"/>
</dbReference>
<dbReference type="AlphaFoldDB" id="H9GCZ3"/>
<dbReference type="PANTHER" id="PTHR16516:SF5">
    <property type="entry name" value="ZINC FINGER PROTEIN 488"/>
    <property type="match status" value="1"/>
</dbReference>
<dbReference type="Bgee" id="ENSACAG00000007731">
    <property type="expression patterns" value="Expressed in ovary and 7 other cell types or tissues"/>
</dbReference>
<dbReference type="HOGENOM" id="CLU_070344_0_0_1"/>
<keyword evidence="3" id="KW-0863">Zinc-finger</keyword>
<evidence type="ECO:0000313" key="5">
    <source>
        <dbReference type="Ensembl" id="ENSACAP00000007559.4"/>
    </source>
</evidence>
<evidence type="ECO:0000313" key="6">
    <source>
        <dbReference type="Proteomes" id="UP000001646"/>
    </source>
</evidence>
<reference evidence="5" key="3">
    <citation type="submission" date="2025-09" db="UniProtKB">
        <authorList>
            <consortium name="Ensembl"/>
        </authorList>
    </citation>
    <scope>IDENTIFICATION</scope>
</reference>
<dbReference type="SUPFAM" id="SSF57667">
    <property type="entry name" value="beta-beta-alpha zinc fingers"/>
    <property type="match status" value="1"/>
</dbReference>
<dbReference type="InterPro" id="IPR013087">
    <property type="entry name" value="Znf_C2H2_type"/>
</dbReference>
<protein>
    <submittedName>
        <fullName evidence="5">Zinc finger protein 488</fullName>
    </submittedName>
</protein>
<dbReference type="PROSITE" id="PS50157">
    <property type="entry name" value="ZINC_FINGER_C2H2_2"/>
    <property type="match status" value="2"/>
</dbReference>
<feature type="domain" description="C2H2-type" evidence="4">
    <location>
        <begin position="315"/>
        <end position="338"/>
    </location>
</feature>
<evidence type="ECO:0000256" key="2">
    <source>
        <dbReference type="ARBA" id="ARBA00023242"/>
    </source>
</evidence>
<proteinExistence type="predicted"/>
<sequence length="338" mass="38667">MVKSGLLEQANNFQSLARDLELKMATYDSHLEKGINCDKVENKHDRKTVLLEKTNCLYEELYSENRDKGAVQYMLEGPFWKFSTGKQIVLKKDVLEQKESAFTEVRRMKLIIEKTKKMEQGNGETYFGKEHQVSCSSGSAFSFVWPTRASGETKSAFSKPLKNLIDQRAVAATYHLNDPWKGSGKLSECISAIDFMRYKSFLTSKCFVGDLNSSPLLQTSFVQSNTFPYAAGLWPRQTKDHMQTTSTPNASSSFASLTLLPPTFTSFGVAAQNWCAKCNLSFRMTSDLVFHMRSHHKKESVFPESHGKRRREEKLSCPVCQEYFQERHHLSRHMTSHY</sequence>
<reference evidence="5" key="2">
    <citation type="submission" date="2025-08" db="UniProtKB">
        <authorList>
            <consortium name="Ensembl"/>
        </authorList>
    </citation>
    <scope>IDENTIFICATION</scope>
</reference>
<evidence type="ECO:0000256" key="1">
    <source>
        <dbReference type="ARBA" id="ARBA00004123"/>
    </source>
</evidence>
<dbReference type="PROSITE" id="PS00028">
    <property type="entry name" value="ZINC_FINGER_C2H2_1"/>
    <property type="match status" value="2"/>
</dbReference>
<dbReference type="SMART" id="SM00355">
    <property type="entry name" value="ZnF_C2H2"/>
    <property type="match status" value="2"/>
</dbReference>
<reference evidence="5" key="1">
    <citation type="submission" date="2009-12" db="EMBL/GenBank/DDBJ databases">
        <title>The Genome Sequence of Anolis carolinensis (Green Anole Lizard).</title>
        <authorList>
            <consortium name="The Genome Sequencing Platform"/>
            <person name="Di Palma F."/>
            <person name="Alfoldi J."/>
            <person name="Heiman D."/>
            <person name="Young S."/>
            <person name="Grabherr M."/>
            <person name="Johnson J."/>
            <person name="Lander E.S."/>
            <person name="Lindblad-Toh K."/>
        </authorList>
    </citation>
    <scope>NUCLEOTIDE SEQUENCE [LARGE SCALE GENOMIC DNA]</scope>
    <source>
        <strain evidence="5">JBL SC #1</strain>
    </source>
</reference>
<keyword evidence="2" id="KW-0539">Nucleus</keyword>
<dbReference type="InParanoid" id="H9GCZ3"/>
<dbReference type="Gene3D" id="3.30.160.60">
    <property type="entry name" value="Classic Zinc Finger"/>
    <property type="match status" value="1"/>
</dbReference>
<dbReference type="GO" id="GO:0005634">
    <property type="term" value="C:nucleus"/>
    <property type="evidence" value="ECO:0007669"/>
    <property type="project" value="UniProtKB-SubCell"/>
</dbReference>
<evidence type="ECO:0000259" key="4">
    <source>
        <dbReference type="PROSITE" id="PS50157"/>
    </source>
</evidence>
<organism evidence="5 6">
    <name type="scientific">Anolis carolinensis</name>
    <name type="common">Green anole</name>
    <name type="synonym">American chameleon</name>
    <dbReference type="NCBI Taxonomy" id="28377"/>
    <lineage>
        <taxon>Eukaryota</taxon>
        <taxon>Metazoa</taxon>
        <taxon>Chordata</taxon>
        <taxon>Craniata</taxon>
        <taxon>Vertebrata</taxon>
        <taxon>Euteleostomi</taxon>
        <taxon>Lepidosauria</taxon>
        <taxon>Squamata</taxon>
        <taxon>Bifurcata</taxon>
        <taxon>Unidentata</taxon>
        <taxon>Episquamata</taxon>
        <taxon>Toxicofera</taxon>
        <taxon>Iguania</taxon>
        <taxon>Dactyloidae</taxon>
        <taxon>Anolis</taxon>
    </lineage>
</organism>
<dbReference type="eggNOG" id="KOG1721">
    <property type="taxonomic scope" value="Eukaryota"/>
</dbReference>
<keyword evidence="3" id="KW-0479">Metal-binding</keyword>
<keyword evidence="3" id="KW-0862">Zinc</keyword>
<dbReference type="CTD" id="118738"/>
<dbReference type="InterPro" id="IPR036236">
    <property type="entry name" value="Znf_C2H2_sf"/>
</dbReference>
<feature type="domain" description="C2H2-type" evidence="4">
    <location>
        <begin position="273"/>
        <end position="300"/>
    </location>
</feature>
<comment type="subcellular location">
    <subcellularLocation>
        <location evidence="1">Nucleus</location>
    </subcellularLocation>
</comment>
<dbReference type="GeneID" id="103280051"/>
<dbReference type="Proteomes" id="UP000001646">
    <property type="component" value="Unplaced"/>
</dbReference>
<dbReference type="OrthoDB" id="5814089at2759"/>
<dbReference type="InterPro" id="IPR052296">
    <property type="entry name" value="TR-Histone_Methyltrans"/>
</dbReference>